<dbReference type="InterPro" id="IPR031680">
    <property type="entry name" value="Hepar_II_III_N"/>
</dbReference>
<name>A0A975B5F9_9BACT</name>
<dbReference type="Gene3D" id="1.50.10.100">
    <property type="entry name" value="Chondroitin AC/alginate lyase"/>
    <property type="match status" value="1"/>
</dbReference>
<keyword evidence="4" id="KW-0456">Lyase</keyword>
<feature type="domain" description="Heparin-sulfate lyase N-terminal" evidence="6">
    <location>
        <begin position="130"/>
        <end position="367"/>
    </location>
</feature>
<dbReference type="InterPro" id="IPR008929">
    <property type="entry name" value="Chondroitin_lyas"/>
</dbReference>
<dbReference type="AlphaFoldDB" id="A0A975B5F9"/>
<organism evidence="7 8">
    <name type="scientific">Desulfonema limicola</name>
    <dbReference type="NCBI Taxonomy" id="45656"/>
    <lineage>
        <taxon>Bacteria</taxon>
        <taxon>Pseudomonadati</taxon>
        <taxon>Thermodesulfobacteriota</taxon>
        <taxon>Desulfobacteria</taxon>
        <taxon>Desulfobacterales</taxon>
        <taxon>Desulfococcaceae</taxon>
        <taxon>Desulfonema</taxon>
    </lineage>
</organism>
<evidence type="ECO:0000313" key="8">
    <source>
        <dbReference type="Proteomes" id="UP000663720"/>
    </source>
</evidence>
<sequence>MLNKIKKLKNMPREEIFFRFQEKALELYEMIRHISGRDLLDEKKWAEDICGLTYDSNFKQKLFERFVNTKADFFFTESYEKTKRCKLIKEKLEWKDWISEADDILKGNIVSLGCQMKIPSGKSWHLDPVKGKPWPEKFYKQAENAGDMKACDIKYVWEISRHQYLVVLAKAFRLTGDEKYAEKIFTILQNWIAANPYHSGVNWSSSLELAVRMISWIWALFFCKDSKFLTPDICALVLKSIYEHGRHISNHLSYYSSPYNHLTGEAAALYLTGALFPVFKESKTWKKTGWDMLEDNVEKQFHEDGMCVEQALFYHHFTLGFYLQALLLKRLHGENVSESMLNRLEKALEFSMHASRPDSRMPMIGDIDNARSLYFSGKHSWDFRGFTGIGAILFQRPDFKYISGESAEEIYWLFTDKEIHDFLMTKETRPAELSKAFYKSGYFIFRDSWTDESNYLCFDCGETACGLSEDDIPSAAHGHADALSFQLSAFGSPILTDGGFYTYSGEEEWHRYFRQEEAHNTIRCGNKRQAVYGGRFKWKQVKNPVLTSWNLSEYLEIAAGRIDYDARAFHQREVVYIKNYFWLINDLVNTEDDDNISCFFHFDPDAEIIIDEINQQITACNGDKGLIIKYFKQALIKSRKGEISPGGGWTAWGYGMKKPSYCIEMIMDAKQERIFSPLLMIPWKKSRDGISFQDYDLSQTDFSAKIFIKGNEFLVSRSDESGISVLMNGEHIS</sequence>
<keyword evidence="3" id="KW-0574">Periplasm</keyword>
<comment type="subcellular location">
    <subcellularLocation>
        <location evidence="1">Periplasm</location>
    </subcellularLocation>
</comment>
<dbReference type="Proteomes" id="UP000663720">
    <property type="component" value="Chromosome"/>
</dbReference>
<accession>A0A975B5F9</accession>
<evidence type="ECO:0000259" key="5">
    <source>
        <dbReference type="Pfam" id="PF07940"/>
    </source>
</evidence>
<keyword evidence="8" id="KW-1185">Reference proteome</keyword>
<dbReference type="EMBL" id="CP061799">
    <property type="protein sequence ID" value="QTA79117.1"/>
    <property type="molecule type" value="Genomic_DNA"/>
</dbReference>
<feature type="domain" description="Heparinase II/III-like C-terminal" evidence="5">
    <location>
        <begin position="431"/>
        <end position="633"/>
    </location>
</feature>
<evidence type="ECO:0000256" key="3">
    <source>
        <dbReference type="ARBA" id="ARBA00022764"/>
    </source>
</evidence>
<evidence type="ECO:0000259" key="6">
    <source>
        <dbReference type="Pfam" id="PF16889"/>
    </source>
</evidence>
<evidence type="ECO:0000256" key="1">
    <source>
        <dbReference type="ARBA" id="ARBA00004418"/>
    </source>
</evidence>
<dbReference type="Gene3D" id="2.70.98.70">
    <property type="match status" value="1"/>
</dbReference>
<dbReference type="KEGG" id="dli:dnl_13700"/>
<gene>
    <name evidence="7" type="ORF">dnl_13700</name>
</gene>
<dbReference type="GO" id="GO:0042597">
    <property type="term" value="C:periplasmic space"/>
    <property type="evidence" value="ECO:0007669"/>
    <property type="project" value="UniProtKB-SubCell"/>
</dbReference>
<dbReference type="GO" id="GO:0016829">
    <property type="term" value="F:lyase activity"/>
    <property type="evidence" value="ECO:0007669"/>
    <property type="project" value="UniProtKB-KW"/>
</dbReference>
<protein>
    <submittedName>
        <fullName evidence="7">Heparinase II/III family protein</fullName>
    </submittedName>
</protein>
<dbReference type="PANTHER" id="PTHR39210">
    <property type="entry name" value="HEPARIN-SULFATE LYASE"/>
    <property type="match status" value="1"/>
</dbReference>
<evidence type="ECO:0000313" key="7">
    <source>
        <dbReference type="EMBL" id="QTA79117.1"/>
    </source>
</evidence>
<dbReference type="Pfam" id="PF07940">
    <property type="entry name" value="Hepar_II_III_C"/>
    <property type="match status" value="1"/>
</dbReference>
<dbReference type="PANTHER" id="PTHR39210:SF1">
    <property type="entry name" value="HEPARIN-SULFATE LYASE"/>
    <property type="match status" value="1"/>
</dbReference>
<reference evidence="7" key="1">
    <citation type="journal article" date="2021" name="Microb. Physiol.">
        <title>Proteogenomic Insights into the Physiology of Marine, Sulfate-Reducing, Filamentous Desulfonema limicola and Desulfonema magnum.</title>
        <authorList>
            <person name="Schnaars V."/>
            <person name="Wohlbrand L."/>
            <person name="Scheve S."/>
            <person name="Hinrichs C."/>
            <person name="Reinhardt R."/>
            <person name="Rabus R."/>
        </authorList>
    </citation>
    <scope>NUCLEOTIDE SEQUENCE</scope>
    <source>
        <strain evidence="7">5ac10</strain>
    </source>
</reference>
<dbReference type="RefSeq" id="WP_207690900.1">
    <property type="nucleotide sequence ID" value="NZ_CP061799.1"/>
</dbReference>
<keyword evidence="2" id="KW-0732">Signal</keyword>
<evidence type="ECO:0000256" key="4">
    <source>
        <dbReference type="ARBA" id="ARBA00023239"/>
    </source>
</evidence>
<dbReference type="Pfam" id="PF16889">
    <property type="entry name" value="Hepar_II_III_N"/>
    <property type="match status" value="1"/>
</dbReference>
<dbReference type="InterPro" id="IPR012480">
    <property type="entry name" value="Hepar_II_III_C"/>
</dbReference>
<proteinExistence type="predicted"/>
<evidence type="ECO:0000256" key="2">
    <source>
        <dbReference type="ARBA" id="ARBA00022729"/>
    </source>
</evidence>
<dbReference type="SUPFAM" id="SSF48230">
    <property type="entry name" value="Chondroitin AC/alginate lyase"/>
    <property type="match status" value="1"/>
</dbReference>